<evidence type="ECO:0000313" key="2">
    <source>
        <dbReference type="WBParaSite" id="ALUE_0001526501-mRNA-1"/>
    </source>
</evidence>
<reference evidence="2" key="1">
    <citation type="submission" date="2017-02" db="UniProtKB">
        <authorList>
            <consortium name="WormBaseParasite"/>
        </authorList>
    </citation>
    <scope>IDENTIFICATION</scope>
</reference>
<sequence length="279" mass="30785">MPAEKRSYRSSVLPVLSLHSPFIGFITQTELEGYGGAESRDGRFGGVCGVMVSMVAFQAIDRGSIPLRRSEMPAEKRSYRSSVLPVLSLHSPFIGFITQAELEGYGAAESRDGRFGGVCGVMVSMVAFQAIDRGSIPLRRSEMPAEKRSYRSSVLPVLSLHSPFIGFITQTELEGYGGAEKRDGRFGGVCGVMVSMVAFQAIDRGSIPLRRSEMPTWGDSALLEVPLLLIPPLSIVLVRRRDGNRCGGVQCLNSFRQVDALWQFLSRINFRMQRNRHSF</sequence>
<name>A0A0M3IBV5_ASCLU</name>
<accession>A0A0M3IBV5</accession>
<proteinExistence type="predicted"/>
<dbReference type="Proteomes" id="UP000036681">
    <property type="component" value="Unplaced"/>
</dbReference>
<organism evidence="1 2">
    <name type="scientific">Ascaris lumbricoides</name>
    <name type="common">Giant roundworm</name>
    <dbReference type="NCBI Taxonomy" id="6252"/>
    <lineage>
        <taxon>Eukaryota</taxon>
        <taxon>Metazoa</taxon>
        <taxon>Ecdysozoa</taxon>
        <taxon>Nematoda</taxon>
        <taxon>Chromadorea</taxon>
        <taxon>Rhabditida</taxon>
        <taxon>Spirurina</taxon>
        <taxon>Ascaridomorpha</taxon>
        <taxon>Ascaridoidea</taxon>
        <taxon>Ascarididae</taxon>
        <taxon>Ascaris</taxon>
    </lineage>
</organism>
<dbReference type="WBParaSite" id="ALUE_0001526501-mRNA-1">
    <property type="protein sequence ID" value="ALUE_0001526501-mRNA-1"/>
    <property type="gene ID" value="ALUE_0001526501"/>
</dbReference>
<evidence type="ECO:0000313" key="1">
    <source>
        <dbReference type="Proteomes" id="UP000036681"/>
    </source>
</evidence>
<dbReference type="AlphaFoldDB" id="A0A0M3IBV5"/>
<keyword evidence="1" id="KW-1185">Reference proteome</keyword>
<protein>
    <submittedName>
        <fullName evidence="2">Uncharacterized protein</fullName>
    </submittedName>
</protein>